<organism evidence="1 2">
    <name type="scientific">Apodospora peruviana</name>
    <dbReference type="NCBI Taxonomy" id="516989"/>
    <lineage>
        <taxon>Eukaryota</taxon>
        <taxon>Fungi</taxon>
        <taxon>Dikarya</taxon>
        <taxon>Ascomycota</taxon>
        <taxon>Pezizomycotina</taxon>
        <taxon>Sordariomycetes</taxon>
        <taxon>Sordariomycetidae</taxon>
        <taxon>Sordariales</taxon>
        <taxon>Lasiosphaeriaceae</taxon>
        <taxon>Apodospora</taxon>
    </lineage>
</organism>
<accession>A0AAE0MET0</accession>
<name>A0AAE0MET0_9PEZI</name>
<feature type="non-terminal residue" evidence="1">
    <location>
        <position position="78"/>
    </location>
</feature>
<comment type="caution">
    <text evidence="1">The sequence shown here is derived from an EMBL/GenBank/DDBJ whole genome shotgun (WGS) entry which is preliminary data.</text>
</comment>
<reference evidence="1" key="1">
    <citation type="journal article" date="2023" name="Mol. Phylogenet. Evol.">
        <title>Genome-scale phylogeny and comparative genomics of the fungal order Sordariales.</title>
        <authorList>
            <person name="Hensen N."/>
            <person name="Bonometti L."/>
            <person name="Westerberg I."/>
            <person name="Brannstrom I.O."/>
            <person name="Guillou S."/>
            <person name="Cros-Aarteil S."/>
            <person name="Calhoun S."/>
            <person name="Haridas S."/>
            <person name="Kuo A."/>
            <person name="Mondo S."/>
            <person name="Pangilinan J."/>
            <person name="Riley R."/>
            <person name="LaButti K."/>
            <person name="Andreopoulos B."/>
            <person name="Lipzen A."/>
            <person name="Chen C."/>
            <person name="Yan M."/>
            <person name="Daum C."/>
            <person name="Ng V."/>
            <person name="Clum A."/>
            <person name="Steindorff A."/>
            <person name="Ohm R.A."/>
            <person name="Martin F."/>
            <person name="Silar P."/>
            <person name="Natvig D.O."/>
            <person name="Lalanne C."/>
            <person name="Gautier V."/>
            <person name="Ament-Velasquez S.L."/>
            <person name="Kruys A."/>
            <person name="Hutchinson M.I."/>
            <person name="Powell A.J."/>
            <person name="Barry K."/>
            <person name="Miller A.N."/>
            <person name="Grigoriev I.V."/>
            <person name="Debuchy R."/>
            <person name="Gladieux P."/>
            <person name="Hiltunen Thoren M."/>
            <person name="Johannesson H."/>
        </authorList>
    </citation>
    <scope>NUCLEOTIDE SEQUENCE</scope>
    <source>
        <strain evidence="1">CBS 118394</strain>
    </source>
</reference>
<dbReference type="Proteomes" id="UP001283341">
    <property type="component" value="Unassembled WGS sequence"/>
</dbReference>
<keyword evidence="2" id="KW-1185">Reference proteome</keyword>
<sequence length="78" mass="8765">MYLILLLLNHYVDAFCEHNGCHCVARLATPRAKVKYLITQTSQPAYYLISLNSNSIPYTPCLLRDGIDTSRLASSGFK</sequence>
<gene>
    <name evidence="1" type="ORF">B0H66DRAFT_542379</name>
</gene>
<protein>
    <submittedName>
        <fullName evidence="1">Uncharacterized protein</fullName>
    </submittedName>
</protein>
<proteinExistence type="predicted"/>
<dbReference type="EMBL" id="JAUEDM010000001">
    <property type="protein sequence ID" value="KAK3329926.1"/>
    <property type="molecule type" value="Genomic_DNA"/>
</dbReference>
<reference evidence="1" key="2">
    <citation type="submission" date="2023-06" db="EMBL/GenBank/DDBJ databases">
        <authorList>
            <consortium name="Lawrence Berkeley National Laboratory"/>
            <person name="Haridas S."/>
            <person name="Hensen N."/>
            <person name="Bonometti L."/>
            <person name="Westerberg I."/>
            <person name="Brannstrom I.O."/>
            <person name="Guillou S."/>
            <person name="Cros-Aarteil S."/>
            <person name="Calhoun S."/>
            <person name="Kuo A."/>
            <person name="Mondo S."/>
            <person name="Pangilinan J."/>
            <person name="Riley R."/>
            <person name="Labutti K."/>
            <person name="Andreopoulos B."/>
            <person name="Lipzen A."/>
            <person name="Chen C."/>
            <person name="Yanf M."/>
            <person name="Daum C."/>
            <person name="Ng V."/>
            <person name="Clum A."/>
            <person name="Steindorff A."/>
            <person name="Ohm R."/>
            <person name="Martin F."/>
            <person name="Silar P."/>
            <person name="Natvig D."/>
            <person name="Lalanne C."/>
            <person name="Gautier V."/>
            <person name="Ament-Velasquez S.L."/>
            <person name="Kruys A."/>
            <person name="Hutchinson M.I."/>
            <person name="Powell A.J."/>
            <person name="Barry K."/>
            <person name="Miller A.N."/>
            <person name="Grigoriev I.V."/>
            <person name="Debuchy R."/>
            <person name="Gladieux P."/>
            <person name="Thoren M.H."/>
            <person name="Johannesson H."/>
        </authorList>
    </citation>
    <scope>NUCLEOTIDE SEQUENCE</scope>
    <source>
        <strain evidence="1">CBS 118394</strain>
    </source>
</reference>
<evidence type="ECO:0000313" key="1">
    <source>
        <dbReference type="EMBL" id="KAK3329926.1"/>
    </source>
</evidence>
<evidence type="ECO:0000313" key="2">
    <source>
        <dbReference type="Proteomes" id="UP001283341"/>
    </source>
</evidence>
<dbReference type="AlphaFoldDB" id="A0AAE0MET0"/>